<accession>D2SAI8</accession>
<dbReference type="eggNOG" id="COG0860">
    <property type="taxonomic scope" value="Bacteria"/>
</dbReference>
<keyword evidence="3" id="KW-0732">Signal</keyword>
<dbReference type="Pfam" id="PF01520">
    <property type="entry name" value="Amidase_3"/>
    <property type="match status" value="1"/>
</dbReference>
<dbReference type="AlphaFoldDB" id="D2SAI8"/>
<organism evidence="5 6">
    <name type="scientific">Geodermatophilus obscurus (strain ATCC 25078 / DSM 43160 / JCM 3152 / CCUG 61914 / KCC A-0152 / KCTC 9177 / NBRC 13315 / NRRL B-3577 / G-20)</name>
    <dbReference type="NCBI Taxonomy" id="526225"/>
    <lineage>
        <taxon>Bacteria</taxon>
        <taxon>Bacillati</taxon>
        <taxon>Actinomycetota</taxon>
        <taxon>Actinomycetes</taxon>
        <taxon>Geodermatophilales</taxon>
        <taxon>Geodermatophilaceae</taxon>
        <taxon>Geodermatophilus</taxon>
    </lineage>
</organism>
<dbReference type="GO" id="GO:0008745">
    <property type="term" value="F:N-acetylmuramoyl-L-alanine amidase activity"/>
    <property type="evidence" value="ECO:0007669"/>
    <property type="project" value="InterPro"/>
</dbReference>
<dbReference type="GO" id="GO:0030288">
    <property type="term" value="C:outer membrane-bounded periplasmic space"/>
    <property type="evidence" value="ECO:0007669"/>
    <property type="project" value="TreeGrafter"/>
</dbReference>
<gene>
    <name evidence="5" type="ordered locus">Gobs_1163</name>
</gene>
<evidence type="ECO:0000256" key="3">
    <source>
        <dbReference type="SAM" id="SignalP"/>
    </source>
</evidence>
<dbReference type="STRING" id="526225.Gobs_1163"/>
<keyword evidence="1 5" id="KW-0378">Hydrolase</keyword>
<feature type="chain" id="PRO_5003036310" evidence="3">
    <location>
        <begin position="45"/>
        <end position="301"/>
    </location>
</feature>
<evidence type="ECO:0000259" key="4">
    <source>
        <dbReference type="SMART" id="SM00646"/>
    </source>
</evidence>
<feature type="region of interest" description="Disordered" evidence="2">
    <location>
        <begin position="49"/>
        <end position="68"/>
    </location>
</feature>
<dbReference type="InterPro" id="IPR050695">
    <property type="entry name" value="N-acetylmuramoyl_amidase_3"/>
</dbReference>
<proteinExistence type="predicted"/>
<dbReference type="KEGG" id="gob:Gobs_1163"/>
<reference evidence="6" key="2">
    <citation type="submission" date="2010-01" db="EMBL/GenBank/DDBJ databases">
        <title>The complete genome of Geodermatophilus obscurus DSM 43160.</title>
        <authorList>
            <consortium name="US DOE Joint Genome Institute (JGI-PGF)"/>
            <person name="Lucas S."/>
            <person name="Copeland A."/>
            <person name="Lapidus A."/>
            <person name="Glavina del Rio T."/>
            <person name="Dalin E."/>
            <person name="Tice H."/>
            <person name="Bruce D."/>
            <person name="Goodwin L."/>
            <person name="Pitluck S."/>
            <person name="Kyrpides N."/>
            <person name="Mavromatis K."/>
            <person name="Ivanova N."/>
            <person name="Munk A.C."/>
            <person name="Brettin T."/>
            <person name="Detter J.C."/>
            <person name="Han C."/>
            <person name="Larimer F."/>
            <person name="Land M."/>
            <person name="Hauser L."/>
            <person name="Markowitz V."/>
            <person name="Cheng J.-F."/>
            <person name="Hugenholtz P."/>
            <person name="Woyke T."/>
            <person name="Wu D."/>
            <person name="Jando M."/>
            <person name="Schneider S."/>
            <person name="Klenk H.-P."/>
            <person name="Eisen J.A."/>
        </authorList>
    </citation>
    <scope>NUCLEOTIDE SEQUENCE [LARGE SCALE GENOMIC DNA]</scope>
    <source>
        <strain evidence="6">ATCC 25078 / DSM 43160 / JCM 3152 / KCC A-0152 / KCTC 9177 / NBRC 13315 / NRRL B-3577 / G-20</strain>
    </source>
</reference>
<evidence type="ECO:0000256" key="2">
    <source>
        <dbReference type="SAM" id="MobiDB-lite"/>
    </source>
</evidence>
<dbReference type="OrthoDB" id="3268878at2"/>
<keyword evidence="6" id="KW-1185">Reference proteome</keyword>
<evidence type="ECO:0000256" key="1">
    <source>
        <dbReference type="ARBA" id="ARBA00022801"/>
    </source>
</evidence>
<dbReference type="InterPro" id="IPR002508">
    <property type="entry name" value="MurNAc-LAA_cat"/>
</dbReference>
<dbReference type="Gene3D" id="3.40.630.40">
    <property type="entry name" value="Zn-dependent exopeptidases"/>
    <property type="match status" value="1"/>
</dbReference>
<dbReference type="CDD" id="cd02696">
    <property type="entry name" value="MurNAc-LAA"/>
    <property type="match status" value="1"/>
</dbReference>
<name>D2SAI8_GEOOG</name>
<dbReference type="SUPFAM" id="SSF53187">
    <property type="entry name" value="Zn-dependent exopeptidases"/>
    <property type="match status" value="1"/>
</dbReference>
<feature type="signal peptide" evidence="3">
    <location>
        <begin position="1"/>
        <end position="44"/>
    </location>
</feature>
<dbReference type="EMBL" id="CP001867">
    <property type="protein sequence ID" value="ADB73917.1"/>
    <property type="molecule type" value="Genomic_DNA"/>
</dbReference>
<evidence type="ECO:0000313" key="6">
    <source>
        <dbReference type="Proteomes" id="UP000001382"/>
    </source>
</evidence>
<dbReference type="GO" id="GO:0009253">
    <property type="term" value="P:peptidoglycan catabolic process"/>
    <property type="evidence" value="ECO:0007669"/>
    <property type="project" value="InterPro"/>
</dbReference>
<dbReference type="PANTHER" id="PTHR30404:SF0">
    <property type="entry name" value="N-ACETYLMURAMOYL-L-ALANINE AMIDASE AMIC"/>
    <property type="match status" value="1"/>
</dbReference>
<sequence length="301" mass="30484">MVTERPGHCRGCAPRGHRRSATALSAVRGAAFAVALSVIGSATACTIPTSASSASTGTTTQTTSQVSSPPFAAPLSAGLPAVVVLDPGHNGGNAAAPADISRPVPAGGFTKPCNTVGAQTSAGYPEHAFAFDVAHRAADLLRAKGVTVALTRTDDSGVGPCVNERADAANEAGAALAVSIHADGADPDVRGFHVIKPALAPDGGNAGILEPSEQAAFHMLTAFSAATAEPMATYPGELVQPGLTRRNDLAGLNLARVPAIFIECGNMRNHEDGTVVTDPDWRQRAAQGIANGVLMFLASRP</sequence>
<feature type="domain" description="MurNAc-LAA" evidence="4">
    <location>
        <begin position="166"/>
        <end position="294"/>
    </location>
</feature>
<dbReference type="PANTHER" id="PTHR30404">
    <property type="entry name" value="N-ACETYLMURAMOYL-L-ALANINE AMIDASE"/>
    <property type="match status" value="1"/>
</dbReference>
<dbReference type="SMART" id="SM00646">
    <property type="entry name" value="Ami_3"/>
    <property type="match status" value="1"/>
</dbReference>
<protein>
    <submittedName>
        <fullName evidence="5">Cell wall hydrolase/autolysin</fullName>
    </submittedName>
</protein>
<dbReference type="Proteomes" id="UP000001382">
    <property type="component" value="Chromosome"/>
</dbReference>
<dbReference type="HOGENOM" id="CLU_014322_12_1_11"/>
<dbReference type="RefSeq" id="WP_012947358.1">
    <property type="nucleotide sequence ID" value="NC_013757.1"/>
</dbReference>
<reference evidence="5 6" key="1">
    <citation type="journal article" date="2010" name="Stand. Genomic Sci.">
        <title>Complete genome sequence of Geodermatophilus obscurus type strain (G-20).</title>
        <authorList>
            <person name="Ivanova N."/>
            <person name="Sikorski J."/>
            <person name="Jando M."/>
            <person name="Munk C."/>
            <person name="Lapidus A."/>
            <person name="Glavina Del Rio T."/>
            <person name="Copeland A."/>
            <person name="Tice H."/>
            <person name="Cheng J.-F."/>
            <person name="Lucas S."/>
            <person name="Chen F."/>
            <person name="Nolan M."/>
            <person name="Bruce D."/>
            <person name="Goodwin L."/>
            <person name="Pitluck S."/>
            <person name="Mavromatis K."/>
            <person name="Mikhailova N."/>
            <person name="Pati A."/>
            <person name="Chen A."/>
            <person name="Palaniappan K."/>
            <person name="Land M."/>
            <person name="Hauser L."/>
            <person name="Chang Y.-J."/>
            <person name="Jeffries C.D."/>
            <person name="Meincke L."/>
            <person name="Brettin T."/>
            <person name="Detter J.C."/>
            <person name="Detter J.C."/>
            <person name="Rohde M."/>
            <person name="Goeker M."/>
            <person name="Bristow J."/>
            <person name="Eisen J.A."/>
            <person name="Markowitz V."/>
            <person name="Hugenholtz P."/>
            <person name="Kyrpides N.C."/>
            <person name="Klenk H.-P."/>
        </authorList>
    </citation>
    <scope>NUCLEOTIDE SEQUENCE [LARGE SCALE GENOMIC DNA]</scope>
    <source>
        <strain evidence="6">ATCC 25078 / DSM 43160 / JCM 3152 / KCC A-0152 / KCTC 9177 / NBRC 13315 / NRRL B-3577 / G-20</strain>
    </source>
</reference>
<evidence type="ECO:0000313" key="5">
    <source>
        <dbReference type="EMBL" id="ADB73917.1"/>
    </source>
</evidence>